<dbReference type="Pfam" id="PF06429">
    <property type="entry name" value="Flg_bbr_C"/>
    <property type="match status" value="1"/>
</dbReference>
<dbReference type="InterPro" id="IPR001444">
    <property type="entry name" value="Flag_bb_rod_N"/>
</dbReference>
<keyword evidence="4" id="KW-0964">Secreted</keyword>
<keyword evidence="10" id="KW-0969">Cilium</keyword>
<evidence type="ECO:0000256" key="4">
    <source>
        <dbReference type="ARBA" id="ARBA00022525"/>
    </source>
</evidence>
<reference evidence="10" key="1">
    <citation type="submission" date="2018-06" db="EMBL/GenBank/DDBJ databases">
        <authorList>
            <person name="Zhirakovskaya E."/>
        </authorList>
    </citation>
    <scope>NUCLEOTIDE SEQUENCE</scope>
</reference>
<dbReference type="InterPro" id="IPR049119">
    <property type="entry name" value="FlgK_D2-like"/>
</dbReference>
<feature type="domain" description="Flagellar basal body rod protein N-terminal" evidence="6">
    <location>
        <begin position="10"/>
        <end position="37"/>
    </location>
</feature>
<dbReference type="Pfam" id="PF21158">
    <property type="entry name" value="flgK_1st_1"/>
    <property type="match status" value="1"/>
</dbReference>
<dbReference type="NCBIfam" id="TIGR02492">
    <property type="entry name" value="flgK_ends"/>
    <property type="match status" value="1"/>
</dbReference>
<dbReference type="InterPro" id="IPR010930">
    <property type="entry name" value="Flg_bb/hook_C_dom"/>
</dbReference>
<dbReference type="PANTHER" id="PTHR30033">
    <property type="entry name" value="FLAGELLAR HOOK-ASSOCIATED PROTEIN 1"/>
    <property type="match status" value="1"/>
</dbReference>
<dbReference type="GO" id="GO:0044780">
    <property type="term" value="P:bacterial-type flagellum assembly"/>
    <property type="evidence" value="ECO:0007669"/>
    <property type="project" value="InterPro"/>
</dbReference>
<evidence type="ECO:0000256" key="2">
    <source>
        <dbReference type="ARBA" id="ARBA00004613"/>
    </source>
</evidence>
<comment type="subcellular location">
    <subcellularLocation>
        <location evidence="1">Bacterial flagellum</location>
    </subcellularLocation>
    <subcellularLocation>
        <location evidence="2">Secreted</location>
    </subcellularLocation>
</comment>
<feature type="domain" description="Flagellar hook-associated protein 1 D2-like" evidence="8">
    <location>
        <begin position="343"/>
        <end position="416"/>
    </location>
</feature>
<dbReference type="InterPro" id="IPR053927">
    <property type="entry name" value="FlgK_helical"/>
</dbReference>
<dbReference type="SUPFAM" id="SSF64518">
    <property type="entry name" value="Phase 1 flagellin"/>
    <property type="match status" value="1"/>
</dbReference>
<protein>
    <submittedName>
        <fullName evidence="10">Flagellar hook-associated protein FlgK</fullName>
    </submittedName>
</protein>
<dbReference type="PANTHER" id="PTHR30033:SF1">
    <property type="entry name" value="FLAGELLAR HOOK-ASSOCIATED PROTEIN 1"/>
    <property type="match status" value="1"/>
</dbReference>
<dbReference type="GO" id="GO:0009424">
    <property type="term" value="C:bacterial-type flagellum hook"/>
    <property type="evidence" value="ECO:0007669"/>
    <property type="project" value="InterPro"/>
</dbReference>
<evidence type="ECO:0000259" key="6">
    <source>
        <dbReference type="Pfam" id="PF00460"/>
    </source>
</evidence>
<keyword evidence="5" id="KW-0975">Bacterial flagellum</keyword>
<comment type="similarity">
    <text evidence="3">Belongs to the flagella basal body rod proteins family.</text>
</comment>
<sequence length="637" mass="67002">MSGTGDVFGTAISGLMAFQRALHTTSQNISNAATEGYSRQTTEFMSRAPTRVGTNSIGAGVEVASVRRQFDSVVESRLNGYSSAYNYQNSVNEYAAQLDELLANASASLGGSMQNFFGSAQAVANAPTSVAARGVMVAEGDELVNRFEMLSTQLGSYKEQINNDIRITVGELNGYAQSIAELNGRIVQSGGVNGQFPPNDLMDQRDLLVSKMSQLANINTLTKDDGSMDVFIGKGQPLVLNATANNIVTQGNRYNAYDLEVAFDNGNGNVFEITNTLNGGKIGGLLEARGDLITQAENTLGRMALGLADSFNAQHSQGMDLDGDINNGFFTTPTAEVYVSRLNTGSASTTATITDVSQLTTADYELKFDGTNYTLRDMTTGVSSAIPGVGTYDTGFGFELNISAGAVAGDSFHIRPTGTAAGQISSNITDGKDIAAASAVATESRWNNQGDGVPSALNVQDITNTALLNDVTITFTNSNQFDVLDNTTGTVLASNVAYNSGDSVAYNGWELVLSGTPATGDTFTVASNFGASGDNTNMLALAGIQQQNVLANGSESLQDSYSRLVSDVGVAAARSDQTRQAQSVMLQQAEMQKSSISGVNLDEEAANLMRYQQAYAAAAKVMSTANTVFETLLNAVR</sequence>
<evidence type="ECO:0000256" key="3">
    <source>
        <dbReference type="ARBA" id="ARBA00009677"/>
    </source>
</evidence>
<feature type="domain" description="Flagellar hook-associated protein FlgK helical" evidence="9">
    <location>
        <begin position="96"/>
        <end position="330"/>
    </location>
</feature>
<evidence type="ECO:0000259" key="9">
    <source>
        <dbReference type="Pfam" id="PF22638"/>
    </source>
</evidence>
<keyword evidence="10" id="KW-0282">Flagellum</keyword>
<dbReference type="PRINTS" id="PR01005">
    <property type="entry name" value="FLGHOOKAP1"/>
</dbReference>
<organism evidence="10">
    <name type="scientific">hydrothermal vent metagenome</name>
    <dbReference type="NCBI Taxonomy" id="652676"/>
    <lineage>
        <taxon>unclassified sequences</taxon>
        <taxon>metagenomes</taxon>
        <taxon>ecological metagenomes</taxon>
    </lineage>
</organism>
<dbReference type="GO" id="GO:0005198">
    <property type="term" value="F:structural molecule activity"/>
    <property type="evidence" value="ECO:0007669"/>
    <property type="project" value="InterPro"/>
</dbReference>
<name>A0A3B0Z1R2_9ZZZZ</name>
<gene>
    <name evidence="10" type="ORF">MNBD_GAMMA18-24</name>
</gene>
<evidence type="ECO:0000259" key="8">
    <source>
        <dbReference type="Pfam" id="PF21158"/>
    </source>
</evidence>
<dbReference type="Pfam" id="PF00460">
    <property type="entry name" value="Flg_bb_rod"/>
    <property type="match status" value="1"/>
</dbReference>
<dbReference type="InterPro" id="IPR002371">
    <property type="entry name" value="FlgK"/>
</dbReference>
<evidence type="ECO:0000259" key="7">
    <source>
        <dbReference type="Pfam" id="PF06429"/>
    </source>
</evidence>
<proteinExistence type="inferred from homology"/>
<accession>A0A3B0Z1R2</accession>
<dbReference type="Pfam" id="PF22638">
    <property type="entry name" value="FlgK_D1"/>
    <property type="match status" value="1"/>
</dbReference>
<keyword evidence="10" id="KW-0966">Cell projection</keyword>
<evidence type="ECO:0000256" key="5">
    <source>
        <dbReference type="ARBA" id="ARBA00023143"/>
    </source>
</evidence>
<feature type="domain" description="Flagellar basal-body/hook protein C-terminal" evidence="7">
    <location>
        <begin position="596"/>
        <end position="634"/>
    </location>
</feature>
<dbReference type="GO" id="GO:0005576">
    <property type="term" value="C:extracellular region"/>
    <property type="evidence" value="ECO:0007669"/>
    <property type="project" value="UniProtKB-SubCell"/>
</dbReference>
<evidence type="ECO:0000313" key="10">
    <source>
        <dbReference type="EMBL" id="VAW87208.1"/>
    </source>
</evidence>
<evidence type="ECO:0000256" key="1">
    <source>
        <dbReference type="ARBA" id="ARBA00004365"/>
    </source>
</evidence>
<dbReference type="EMBL" id="UOFP01000173">
    <property type="protein sequence ID" value="VAW87208.1"/>
    <property type="molecule type" value="Genomic_DNA"/>
</dbReference>
<dbReference type="AlphaFoldDB" id="A0A3B0Z1R2"/>